<name>A0ABD3UTU2_SINWO</name>
<reference evidence="5 6" key="1">
    <citation type="submission" date="2024-11" db="EMBL/GenBank/DDBJ databases">
        <title>Chromosome-level genome assembly of the freshwater bivalve Anodonta woodiana.</title>
        <authorList>
            <person name="Chen X."/>
        </authorList>
    </citation>
    <scope>NUCLEOTIDE SEQUENCE [LARGE SCALE GENOMIC DNA]</scope>
    <source>
        <strain evidence="5">MN2024</strain>
        <tissue evidence="5">Gills</tissue>
    </source>
</reference>
<protein>
    <recommendedName>
        <fullName evidence="4">PH domain-containing protein</fullName>
    </recommendedName>
</protein>
<dbReference type="SMART" id="SM00233">
    <property type="entry name" value="PH"/>
    <property type="match status" value="1"/>
</dbReference>
<proteinExistence type="inferred from homology"/>
<comment type="similarity">
    <text evidence="2">Belongs to the actin family.</text>
</comment>
<dbReference type="InterPro" id="IPR043129">
    <property type="entry name" value="ATPase_NBD"/>
</dbReference>
<accession>A0ABD3UTU2</accession>
<evidence type="ECO:0000256" key="2">
    <source>
        <dbReference type="RuleBase" id="RU000487"/>
    </source>
</evidence>
<dbReference type="PANTHER" id="PTHR11937">
    <property type="entry name" value="ACTIN"/>
    <property type="match status" value="1"/>
</dbReference>
<dbReference type="SMART" id="SM00268">
    <property type="entry name" value="ACTIN"/>
    <property type="match status" value="1"/>
</dbReference>
<evidence type="ECO:0000256" key="3">
    <source>
        <dbReference type="SAM" id="MobiDB-lite"/>
    </source>
</evidence>
<feature type="compositionally biased region" description="Low complexity" evidence="3">
    <location>
        <begin position="121"/>
        <end position="132"/>
    </location>
</feature>
<dbReference type="PROSITE" id="PS50003">
    <property type="entry name" value="PH_DOMAIN"/>
    <property type="match status" value="1"/>
</dbReference>
<evidence type="ECO:0000313" key="6">
    <source>
        <dbReference type="Proteomes" id="UP001634394"/>
    </source>
</evidence>
<dbReference type="Gene3D" id="3.30.420.40">
    <property type="match status" value="2"/>
</dbReference>
<gene>
    <name evidence="5" type="ORF">ACJMK2_015855</name>
</gene>
<dbReference type="Gene3D" id="2.30.29.30">
    <property type="entry name" value="Pleckstrin-homology domain (PH domain)/Phosphotyrosine-binding domain (PTB)"/>
    <property type="match status" value="1"/>
</dbReference>
<keyword evidence="6" id="KW-1185">Reference proteome</keyword>
<dbReference type="InterPro" id="IPR011993">
    <property type="entry name" value="PH-like_dom_sf"/>
</dbReference>
<dbReference type="InterPro" id="IPR001849">
    <property type="entry name" value="PH_domain"/>
</dbReference>
<feature type="domain" description="PH" evidence="4">
    <location>
        <begin position="228"/>
        <end position="325"/>
    </location>
</feature>
<comment type="function">
    <text evidence="1">Actins are highly conserved proteins that are involved in various types of cell motility and are ubiquitously expressed in all eukaryotic cells.</text>
</comment>
<dbReference type="InterPro" id="IPR004000">
    <property type="entry name" value="Actin"/>
</dbReference>
<organism evidence="5 6">
    <name type="scientific">Sinanodonta woodiana</name>
    <name type="common">Chinese pond mussel</name>
    <name type="synonym">Anodonta woodiana</name>
    <dbReference type="NCBI Taxonomy" id="1069815"/>
    <lineage>
        <taxon>Eukaryota</taxon>
        <taxon>Metazoa</taxon>
        <taxon>Spiralia</taxon>
        <taxon>Lophotrochozoa</taxon>
        <taxon>Mollusca</taxon>
        <taxon>Bivalvia</taxon>
        <taxon>Autobranchia</taxon>
        <taxon>Heteroconchia</taxon>
        <taxon>Palaeoheterodonta</taxon>
        <taxon>Unionida</taxon>
        <taxon>Unionoidea</taxon>
        <taxon>Unionidae</taxon>
        <taxon>Unioninae</taxon>
        <taxon>Sinanodonta</taxon>
    </lineage>
</organism>
<comment type="caution">
    <text evidence="5">The sequence shown here is derived from an EMBL/GenBank/DDBJ whole genome shotgun (WGS) entry which is preliminary data.</text>
</comment>
<evidence type="ECO:0000259" key="4">
    <source>
        <dbReference type="PROSITE" id="PS50003"/>
    </source>
</evidence>
<dbReference type="CDD" id="cd10169">
    <property type="entry name" value="ASKHA_NBD_actin-like"/>
    <property type="match status" value="1"/>
</dbReference>
<dbReference type="AlphaFoldDB" id="A0ABD3UTU2"/>
<feature type="compositionally biased region" description="Basic and acidic residues" evidence="3">
    <location>
        <begin position="80"/>
        <end position="89"/>
    </location>
</feature>
<sequence>MRDAESAIAALCIMDSVSVKYTWPQPFGAYLPGAGHCQLVYNGRQKFVFWGGLKSTSTCIKGVTCLSIAVGTGFLSNSIKQDERPKERSSTNTPGSSSPLPSREGEVASQYPVETPTSVISSKTTETSKPPSYLDATPLEQNDVKVFSNAPETPDSGPSQQSEIKSTAPPIMVKHGNRVKVSNQDGEGEEEEFHARINLKNWDPSKLLKELYKVTLMPDNIEDISYKFVTMEGLMEKLPMNKKKATLLKTWKRRFFKATDGWLHYYETSSRDKPSDSIQLMGGKIENLGNRVIGVDDGRGRFLMVRAPSDREHGQWILAMESQTADNVKATYVRPALSTPPHINKRVLILDIGSCGIRAGILGESPCLPTLFFPSIVAEDKQSGELFIGIDSFKPEVRHKAILKYPVLPTNKVDKGVILPFNIDMEVMPKIISKVLKELSLNPKTTWVMIGTPQNLGDKLKEGLMKILVDDFHTKGVCMVQQSLLALYSYRTDSGIIVDIGNRMEILPIYEGVLIEGGVARQVCGGQKVADSLHISLMENKYKFSTPVEKLIVRYIMEKSCYVVDNYSEAKRKCDADPDNFRTTVSLSNFDLPEGAHMSVTHDYSCFKSAEGLFNTDLWGIDYPSIHKLVFQAIQACPMDSRKHMYRSIYLSGGVTMLPGFAERLQTELKKLAPPSVVVEVHASPQRYHSAYIGACALAGMDVFEKSCISAEEWRHMGTKAFRKWSTSSSS</sequence>
<dbReference type="Proteomes" id="UP001634394">
    <property type="component" value="Unassembled WGS sequence"/>
</dbReference>
<evidence type="ECO:0000256" key="1">
    <source>
        <dbReference type="ARBA" id="ARBA00003520"/>
    </source>
</evidence>
<feature type="compositionally biased region" description="Polar residues" evidence="3">
    <location>
        <begin position="90"/>
        <end position="100"/>
    </location>
</feature>
<dbReference type="Pfam" id="PF00022">
    <property type="entry name" value="Actin"/>
    <property type="match status" value="1"/>
</dbReference>
<dbReference type="SUPFAM" id="SSF53067">
    <property type="entry name" value="Actin-like ATPase domain"/>
    <property type="match status" value="2"/>
</dbReference>
<evidence type="ECO:0000313" key="5">
    <source>
        <dbReference type="EMBL" id="KAL3852181.1"/>
    </source>
</evidence>
<dbReference type="Gene3D" id="3.90.640.10">
    <property type="entry name" value="Actin, Chain A, domain 4"/>
    <property type="match status" value="1"/>
</dbReference>
<dbReference type="SUPFAM" id="SSF50729">
    <property type="entry name" value="PH domain-like"/>
    <property type="match status" value="1"/>
</dbReference>
<dbReference type="EMBL" id="JBJQND010000015">
    <property type="protein sequence ID" value="KAL3852181.1"/>
    <property type="molecule type" value="Genomic_DNA"/>
</dbReference>
<feature type="region of interest" description="Disordered" evidence="3">
    <location>
        <begin position="79"/>
        <end position="138"/>
    </location>
</feature>